<organism evidence="1 2">
    <name type="scientific">Streptomyces sulfonofaciens</name>
    <dbReference type="NCBI Taxonomy" id="68272"/>
    <lineage>
        <taxon>Bacteria</taxon>
        <taxon>Bacillati</taxon>
        <taxon>Actinomycetota</taxon>
        <taxon>Actinomycetes</taxon>
        <taxon>Kitasatosporales</taxon>
        <taxon>Streptomycetaceae</taxon>
        <taxon>Streptomyces</taxon>
    </lineage>
</organism>
<reference evidence="1" key="2">
    <citation type="submission" date="2020-09" db="EMBL/GenBank/DDBJ databases">
        <authorList>
            <person name="Sun Q."/>
            <person name="Ohkuma M."/>
        </authorList>
    </citation>
    <scope>NUCLEOTIDE SEQUENCE</scope>
    <source>
        <strain evidence="1">JCM 5069</strain>
    </source>
</reference>
<protein>
    <submittedName>
        <fullName evidence="1">Uncharacterized protein</fullName>
    </submittedName>
</protein>
<comment type="caution">
    <text evidence="1">The sequence shown here is derived from an EMBL/GenBank/DDBJ whole genome shotgun (WGS) entry which is preliminary data.</text>
</comment>
<accession>A0A919GPR6</accession>
<dbReference type="Proteomes" id="UP000603708">
    <property type="component" value="Unassembled WGS sequence"/>
</dbReference>
<name>A0A919GPR6_9ACTN</name>
<keyword evidence="2" id="KW-1185">Reference proteome</keyword>
<evidence type="ECO:0000313" key="1">
    <source>
        <dbReference type="EMBL" id="GHH88507.1"/>
    </source>
</evidence>
<dbReference type="EMBL" id="BNCD01000037">
    <property type="protein sequence ID" value="GHH88507.1"/>
    <property type="molecule type" value="Genomic_DNA"/>
</dbReference>
<gene>
    <name evidence="1" type="ORF">GCM10018793_68430</name>
</gene>
<proteinExistence type="predicted"/>
<dbReference type="AlphaFoldDB" id="A0A919GPR6"/>
<reference evidence="1" key="1">
    <citation type="journal article" date="2014" name="Int. J. Syst. Evol. Microbiol.">
        <title>Complete genome sequence of Corynebacterium casei LMG S-19264T (=DSM 44701T), isolated from a smear-ripened cheese.</title>
        <authorList>
            <consortium name="US DOE Joint Genome Institute (JGI-PGF)"/>
            <person name="Walter F."/>
            <person name="Albersmeier A."/>
            <person name="Kalinowski J."/>
            <person name="Ruckert C."/>
        </authorList>
    </citation>
    <scope>NUCLEOTIDE SEQUENCE</scope>
    <source>
        <strain evidence="1">JCM 5069</strain>
    </source>
</reference>
<evidence type="ECO:0000313" key="2">
    <source>
        <dbReference type="Proteomes" id="UP000603708"/>
    </source>
</evidence>
<sequence>MREQVLGAGIVDVARASVPDVDLFAADDIAQGGYGHLRSPRSFVGAGGAGKRKPNSSGFDSERAIMRVNPWPESRYGTILGVLPLRSRPIPVNMARWRVT</sequence>